<keyword evidence="10" id="KW-1185">Reference proteome</keyword>
<keyword evidence="4 7" id="KW-0812">Transmembrane</keyword>
<dbReference type="PANTHER" id="PTHR43163">
    <property type="entry name" value="DIPEPTIDE TRANSPORT SYSTEM PERMEASE PROTEIN DPPB-RELATED"/>
    <property type="match status" value="1"/>
</dbReference>
<proteinExistence type="inferred from homology"/>
<dbReference type="PANTHER" id="PTHR43163:SF3">
    <property type="entry name" value="PEPTIDE ABC TRANSPORTER PERMEASE PROTEIN"/>
    <property type="match status" value="1"/>
</dbReference>
<dbReference type="InterPro" id="IPR000515">
    <property type="entry name" value="MetI-like"/>
</dbReference>
<comment type="similarity">
    <text evidence="7">Belongs to the binding-protein-dependent transport system permease family.</text>
</comment>
<organism evidence="9 10">
    <name type="scientific">Rhodocytophaga rosea</name>
    <dbReference type="NCBI Taxonomy" id="2704465"/>
    <lineage>
        <taxon>Bacteria</taxon>
        <taxon>Pseudomonadati</taxon>
        <taxon>Bacteroidota</taxon>
        <taxon>Cytophagia</taxon>
        <taxon>Cytophagales</taxon>
        <taxon>Rhodocytophagaceae</taxon>
        <taxon>Rhodocytophaga</taxon>
    </lineage>
</organism>
<dbReference type="GO" id="GO:0005886">
    <property type="term" value="C:plasma membrane"/>
    <property type="evidence" value="ECO:0007669"/>
    <property type="project" value="UniProtKB-SubCell"/>
</dbReference>
<evidence type="ECO:0000256" key="4">
    <source>
        <dbReference type="ARBA" id="ARBA00022692"/>
    </source>
</evidence>
<dbReference type="InterPro" id="IPR035906">
    <property type="entry name" value="MetI-like_sf"/>
</dbReference>
<feature type="transmembrane region" description="Helical" evidence="7">
    <location>
        <begin position="9"/>
        <end position="30"/>
    </location>
</feature>
<dbReference type="PROSITE" id="PS50928">
    <property type="entry name" value="ABC_TM1"/>
    <property type="match status" value="1"/>
</dbReference>
<dbReference type="RefSeq" id="WP_162443492.1">
    <property type="nucleotide sequence ID" value="NZ_CP048222.1"/>
</dbReference>
<dbReference type="EMBL" id="CP048222">
    <property type="protein sequence ID" value="QHT67463.1"/>
    <property type="molecule type" value="Genomic_DNA"/>
</dbReference>
<evidence type="ECO:0000256" key="7">
    <source>
        <dbReference type="RuleBase" id="RU363032"/>
    </source>
</evidence>
<dbReference type="AlphaFoldDB" id="A0A6C0GIF3"/>
<keyword evidence="2 7" id="KW-0813">Transport</keyword>
<evidence type="ECO:0000256" key="3">
    <source>
        <dbReference type="ARBA" id="ARBA00022475"/>
    </source>
</evidence>
<sequence length="461" mass="52192">MLKYLLKRIIWIIPTLWFITSVVFILSKLIPGDTFSSEENASTGNLQQDREAYQHYLRRTGQDVPLFYVSLHTLAEPDTLYRLFSVQEYSLAKRMIWQYGNWPAIASYMEKLRVLQQHIRSSTLLLPDKKTISAQTDALWQTSKPEQIQRLFSKLEDQLDSVPSTNLLRDNLQAAEKAFVTVTSTQSPYLNFIPALSWHGVQNQYHQWIKGLLRGSLGESYRDARPVVEIISEAIFPTLLLTILTVLIVFSLAILLNIFIVHEDFSAWRKPVLTVLYMLDTVPVFLIALLLLIFLASGDSLNVLPVYGLGDTSTDEFWLQSLLVYVYYLLLPALCLSIANLPYVTVQLYQAMQETATSDFIITARAKGVMEIGIVARHILRNALLPLITLFTGFFPALLGGALVIEVIFAIPGMGSLLVDSILARDFPLILGIVLVLAFIKVMSHIVADMLYYLADPRVRF</sequence>
<dbReference type="GO" id="GO:0055085">
    <property type="term" value="P:transmembrane transport"/>
    <property type="evidence" value="ECO:0007669"/>
    <property type="project" value="InterPro"/>
</dbReference>
<feature type="transmembrane region" description="Helical" evidence="7">
    <location>
        <begin position="429"/>
        <end position="455"/>
    </location>
</feature>
<evidence type="ECO:0000313" key="9">
    <source>
        <dbReference type="EMBL" id="QHT67463.1"/>
    </source>
</evidence>
<name>A0A6C0GIF3_9BACT</name>
<accession>A0A6C0GIF3</accession>
<feature type="transmembrane region" description="Helical" evidence="7">
    <location>
        <begin position="272"/>
        <end position="297"/>
    </location>
</feature>
<dbReference type="CDD" id="cd06261">
    <property type="entry name" value="TM_PBP2"/>
    <property type="match status" value="1"/>
</dbReference>
<feature type="domain" description="ABC transmembrane type-1" evidence="8">
    <location>
        <begin position="235"/>
        <end position="452"/>
    </location>
</feature>
<evidence type="ECO:0000256" key="5">
    <source>
        <dbReference type="ARBA" id="ARBA00022989"/>
    </source>
</evidence>
<keyword evidence="3" id="KW-1003">Cell membrane</keyword>
<evidence type="ECO:0000256" key="6">
    <source>
        <dbReference type="ARBA" id="ARBA00023136"/>
    </source>
</evidence>
<evidence type="ECO:0000259" key="8">
    <source>
        <dbReference type="PROSITE" id="PS50928"/>
    </source>
</evidence>
<dbReference type="Proteomes" id="UP000480178">
    <property type="component" value="Chromosome"/>
</dbReference>
<evidence type="ECO:0000256" key="2">
    <source>
        <dbReference type="ARBA" id="ARBA00022448"/>
    </source>
</evidence>
<keyword evidence="5 7" id="KW-1133">Transmembrane helix</keyword>
<protein>
    <submittedName>
        <fullName evidence="9">ABC transporter permease</fullName>
    </submittedName>
</protein>
<dbReference type="KEGG" id="rhoz:GXP67_12905"/>
<dbReference type="Gene3D" id="1.10.3720.10">
    <property type="entry name" value="MetI-like"/>
    <property type="match status" value="1"/>
</dbReference>
<comment type="subcellular location">
    <subcellularLocation>
        <location evidence="1 7">Cell membrane</location>
        <topology evidence="1 7">Multi-pass membrane protein</topology>
    </subcellularLocation>
</comment>
<gene>
    <name evidence="9" type="ORF">GXP67_12905</name>
</gene>
<dbReference type="Pfam" id="PF00528">
    <property type="entry name" value="BPD_transp_1"/>
    <property type="match status" value="1"/>
</dbReference>
<feature type="transmembrane region" description="Helical" evidence="7">
    <location>
        <begin position="317"/>
        <end position="343"/>
    </location>
</feature>
<reference evidence="9 10" key="1">
    <citation type="submission" date="2020-01" db="EMBL/GenBank/DDBJ databases">
        <authorList>
            <person name="Kim M.K."/>
        </authorList>
    </citation>
    <scope>NUCLEOTIDE SEQUENCE [LARGE SCALE GENOMIC DNA]</scope>
    <source>
        <strain evidence="9 10">172606-1</strain>
    </source>
</reference>
<dbReference type="SUPFAM" id="SSF161098">
    <property type="entry name" value="MetI-like"/>
    <property type="match status" value="1"/>
</dbReference>
<keyword evidence="6 7" id="KW-0472">Membrane</keyword>
<evidence type="ECO:0000313" key="10">
    <source>
        <dbReference type="Proteomes" id="UP000480178"/>
    </source>
</evidence>
<feature type="transmembrane region" description="Helical" evidence="7">
    <location>
        <begin position="234"/>
        <end position="260"/>
    </location>
</feature>
<evidence type="ECO:0000256" key="1">
    <source>
        <dbReference type="ARBA" id="ARBA00004651"/>
    </source>
</evidence>
<feature type="transmembrane region" description="Helical" evidence="7">
    <location>
        <begin position="384"/>
        <end position="409"/>
    </location>
</feature>